<proteinExistence type="predicted"/>
<name>A0A8J6J955_9FIRM</name>
<accession>A0A8J6J955</accession>
<reference evidence="1" key="1">
    <citation type="submission" date="2020-08" db="EMBL/GenBank/DDBJ databases">
        <title>Genome public.</title>
        <authorList>
            <person name="Liu C."/>
            <person name="Sun Q."/>
        </authorList>
    </citation>
    <scope>NUCLEOTIDE SEQUENCE</scope>
    <source>
        <strain evidence="1">NSJ-51</strain>
    </source>
</reference>
<keyword evidence="2" id="KW-1185">Reference proteome</keyword>
<comment type="caution">
    <text evidence="1">The sequence shown here is derived from an EMBL/GenBank/DDBJ whole genome shotgun (WGS) entry which is preliminary data.</text>
</comment>
<dbReference type="RefSeq" id="WP_186908852.1">
    <property type="nucleotide sequence ID" value="NZ_JACOPP010000035.1"/>
</dbReference>
<evidence type="ECO:0000313" key="2">
    <source>
        <dbReference type="Proteomes" id="UP000661435"/>
    </source>
</evidence>
<gene>
    <name evidence="1" type="ORF">H8S57_15195</name>
</gene>
<evidence type="ECO:0000313" key="1">
    <source>
        <dbReference type="EMBL" id="MBC5735061.1"/>
    </source>
</evidence>
<organism evidence="1 2">
    <name type="scientific">Lawsonibacter hominis</name>
    <dbReference type="NCBI Taxonomy" id="2763053"/>
    <lineage>
        <taxon>Bacteria</taxon>
        <taxon>Bacillati</taxon>
        <taxon>Bacillota</taxon>
        <taxon>Clostridia</taxon>
        <taxon>Eubacteriales</taxon>
        <taxon>Oscillospiraceae</taxon>
        <taxon>Lawsonibacter</taxon>
    </lineage>
</organism>
<dbReference type="EMBL" id="JACOPP010000035">
    <property type="protein sequence ID" value="MBC5735061.1"/>
    <property type="molecule type" value="Genomic_DNA"/>
</dbReference>
<dbReference type="Proteomes" id="UP000661435">
    <property type="component" value="Unassembled WGS sequence"/>
</dbReference>
<sequence length="152" mass="16825">MTALEKIRSWLATFPDFDILSSFSVDYIDRAVPNNGGIFPDGLVEVERRRDIMGNSTVTNQYNFGIYGVFAKPPGDDVGAVINADWVSGFQEWVQAQSVTGDAPTFGDVPNAEKITAQNGMLYDTGEGTATYMVQLSVQFKKKFEVKNPWLI</sequence>
<protein>
    <recommendedName>
        <fullName evidence="3">Chloramphenicol resistance protein</fullName>
    </recommendedName>
</protein>
<dbReference type="AlphaFoldDB" id="A0A8J6J955"/>
<evidence type="ECO:0008006" key="3">
    <source>
        <dbReference type="Google" id="ProtNLM"/>
    </source>
</evidence>